<proteinExistence type="inferred from homology"/>
<comment type="caution">
    <text evidence="17">The sequence shown here is derived from an EMBL/GenBank/DDBJ whole genome shotgun (WGS) entry which is preliminary data.</text>
</comment>
<evidence type="ECO:0000256" key="10">
    <source>
        <dbReference type="ARBA" id="ARBA00022840"/>
    </source>
</evidence>
<comment type="subunit">
    <text evidence="14">Homohexamer.</text>
</comment>
<evidence type="ECO:0000256" key="8">
    <source>
        <dbReference type="ARBA" id="ARBA00022801"/>
    </source>
</evidence>
<keyword evidence="7 14" id="KW-0547">Nucleotide-binding</keyword>
<dbReference type="PANTHER" id="PTHR23076:SF97">
    <property type="entry name" value="ATP-DEPENDENT ZINC METALLOPROTEASE YME1L1"/>
    <property type="match status" value="1"/>
</dbReference>
<dbReference type="SUPFAM" id="SSF52540">
    <property type="entry name" value="P-loop containing nucleoside triphosphate hydrolases"/>
    <property type="match status" value="1"/>
</dbReference>
<evidence type="ECO:0000256" key="4">
    <source>
        <dbReference type="ARBA" id="ARBA00022670"/>
    </source>
</evidence>
<evidence type="ECO:0000256" key="13">
    <source>
        <dbReference type="ARBA" id="ARBA00023136"/>
    </source>
</evidence>
<dbReference type="PROSITE" id="PS00674">
    <property type="entry name" value="AAA"/>
    <property type="match status" value="1"/>
</dbReference>
<comment type="caution">
    <text evidence="14">Lacks conserved residue(s) required for the propagation of feature annotation.</text>
</comment>
<keyword evidence="8 14" id="KW-0378">Hydrolase</keyword>
<dbReference type="Pfam" id="PF00004">
    <property type="entry name" value="AAA"/>
    <property type="match status" value="1"/>
</dbReference>
<keyword evidence="13 14" id="KW-0472">Membrane</keyword>
<dbReference type="PANTHER" id="PTHR23076">
    <property type="entry name" value="METALLOPROTEASE M41 FTSH"/>
    <property type="match status" value="1"/>
</dbReference>
<dbReference type="RefSeq" id="WP_345732198.1">
    <property type="nucleotide sequence ID" value="NZ_BAAAYN010000047.1"/>
</dbReference>
<feature type="binding site" evidence="14">
    <location>
        <position position="433"/>
    </location>
    <ligand>
        <name>Zn(2+)</name>
        <dbReference type="ChEBI" id="CHEBI:29105"/>
        <note>catalytic</note>
    </ligand>
</feature>
<dbReference type="NCBIfam" id="TIGR01241">
    <property type="entry name" value="FtsH_fam"/>
    <property type="match status" value="1"/>
</dbReference>
<dbReference type="HAMAP" id="MF_01458">
    <property type="entry name" value="FtsH"/>
    <property type="match status" value="1"/>
</dbReference>
<evidence type="ECO:0000256" key="3">
    <source>
        <dbReference type="ARBA" id="ARBA00022475"/>
    </source>
</evidence>
<evidence type="ECO:0000256" key="7">
    <source>
        <dbReference type="ARBA" id="ARBA00022741"/>
    </source>
</evidence>
<evidence type="ECO:0000256" key="9">
    <source>
        <dbReference type="ARBA" id="ARBA00022833"/>
    </source>
</evidence>
<comment type="similarity">
    <text evidence="15">Belongs to the AAA ATPase family.</text>
</comment>
<evidence type="ECO:0000313" key="17">
    <source>
        <dbReference type="EMBL" id="GAA3394946.1"/>
    </source>
</evidence>
<evidence type="ECO:0000256" key="12">
    <source>
        <dbReference type="ARBA" id="ARBA00023049"/>
    </source>
</evidence>
<dbReference type="CDD" id="cd19501">
    <property type="entry name" value="RecA-like_FtsH"/>
    <property type="match status" value="1"/>
</dbReference>
<comment type="function">
    <text evidence="14">Acts as a processive, ATP-dependent zinc metallopeptidase for both cytoplasmic and membrane proteins. Plays a role in the quality control of integral membrane proteins.</text>
</comment>
<dbReference type="InterPro" id="IPR005936">
    <property type="entry name" value="FtsH"/>
</dbReference>
<feature type="binding site" evidence="14">
    <location>
        <begin position="210"/>
        <end position="217"/>
    </location>
    <ligand>
        <name>ATP</name>
        <dbReference type="ChEBI" id="CHEBI:30616"/>
    </ligand>
</feature>
<evidence type="ECO:0000256" key="1">
    <source>
        <dbReference type="ARBA" id="ARBA00004370"/>
    </source>
</evidence>
<feature type="binding site" evidence="14">
    <location>
        <position position="509"/>
    </location>
    <ligand>
        <name>Zn(2+)</name>
        <dbReference type="ChEBI" id="CHEBI:29105"/>
        <note>catalytic</note>
    </ligand>
</feature>
<dbReference type="InterPro" id="IPR003959">
    <property type="entry name" value="ATPase_AAA_core"/>
</dbReference>
<evidence type="ECO:0000256" key="2">
    <source>
        <dbReference type="ARBA" id="ARBA00010044"/>
    </source>
</evidence>
<gene>
    <name evidence="17" type="primary">ftsH_2</name>
    <name evidence="14" type="synonym">ftsH</name>
    <name evidence="17" type="ORF">GCM10020369_66220</name>
</gene>
<dbReference type="InterPro" id="IPR003593">
    <property type="entry name" value="AAA+_ATPase"/>
</dbReference>
<comment type="subcellular location">
    <subcellularLocation>
        <location evidence="14">Cell membrane</location>
        <topology evidence="14">Multi-pass membrane protein</topology>
        <orientation evidence="14">Cytoplasmic side</orientation>
    </subcellularLocation>
    <subcellularLocation>
        <location evidence="1">Membrane</location>
    </subcellularLocation>
</comment>
<comment type="similarity">
    <text evidence="2 14">In the C-terminal section; belongs to the peptidase M41 family.</text>
</comment>
<dbReference type="InterPro" id="IPR041569">
    <property type="entry name" value="AAA_lid_3"/>
</dbReference>
<keyword evidence="18" id="KW-1185">Reference proteome</keyword>
<dbReference type="InterPro" id="IPR000642">
    <property type="entry name" value="Peptidase_M41"/>
</dbReference>
<dbReference type="Proteomes" id="UP001501676">
    <property type="component" value="Unassembled WGS sequence"/>
</dbReference>
<dbReference type="Gene3D" id="1.10.8.60">
    <property type="match status" value="1"/>
</dbReference>
<dbReference type="SMART" id="SM00382">
    <property type="entry name" value="AAA"/>
    <property type="match status" value="1"/>
</dbReference>
<evidence type="ECO:0000256" key="11">
    <source>
        <dbReference type="ARBA" id="ARBA00022989"/>
    </source>
</evidence>
<accession>A0ABP6T766</accession>
<organism evidence="17 18">
    <name type="scientific">Cryptosporangium minutisporangium</name>
    <dbReference type="NCBI Taxonomy" id="113569"/>
    <lineage>
        <taxon>Bacteria</taxon>
        <taxon>Bacillati</taxon>
        <taxon>Actinomycetota</taxon>
        <taxon>Actinomycetes</taxon>
        <taxon>Cryptosporangiales</taxon>
        <taxon>Cryptosporangiaceae</taxon>
        <taxon>Cryptosporangium</taxon>
    </lineage>
</organism>
<comment type="similarity">
    <text evidence="14">In the central section; belongs to the AAA ATPase family.</text>
</comment>
<evidence type="ECO:0000256" key="14">
    <source>
        <dbReference type="HAMAP-Rule" id="MF_01458"/>
    </source>
</evidence>
<feature type="transmembrane region" description="Helical" evidence="14">
    <location>
        <begin position="117"/>
        <end position="136"/>
    </location>
</feature>
<dbReference type="InterPro" id="IPR011546">
    <property type="entry name" value="Pept_M41_FtsH_extracell"/>
</dbReference>
<keyword evidence="3 14" id="KW-1003">Cell membrane</keyword>
<dbReference type="InterPro" id="IPR037219">
    <property type="entry name" value="Peptidase_M41-like"/>
</dbReference>
<evidence type="ECO:0000256" key="5">
    <source>
        <dbReference type="ARBA" id="ARBA00022692"/>
    </source>
</evidence>
<dbReference type="Pfam" id="PF06480">
    <property type="entry name" value="FtsH_ext"/>
    <property type="match status" value="1"/>
</dbReference>
<feature type="binding site" evidence="14">
    <location>
        <position position="437"/>
    </location>
    <ligand>
        <name>Zn(2+)</name>
        <dbReference type="ChEBI" id="CHEBI:29105"/>
        <note>catalytic</note>
    </ligand>
</feature>
<protein>
    <recommendedName>
        <fullName evidence="14">ATP-dependent zinc metalloprotease FtsH</fullName>
        <ecNumber evidence="14">3.4.24.-</ecNumber>
    </recommendedName>
</protein>
<sequence length="618" mass="65658">MRWPAPPPRGDPAAPDSKPWWKSWGPLLAVLALAGLLLWMSARADQTTTVAYSEFAGQVRSGKVAAVTISEDGGVTGRYTNGDLFRTQLPTALGVADLDAQLLAKNVEVDAVTSSGWGPLPLLLLPAVIIGVIVWLRRRSAAGGPTGRAAEFGRAKATVILSRRPTTRFADVAGYQGVKQEITEVVDYLRAPARFAALGATGPRGVLMVGPPGTGKTLLARAVAGEAQVPFLSITGSEFVEMYVGVGASRVRDLFAEAKKNAPSIVFIDEIDAMGSRRGGRSSLFGNDEREQTLNQLLAAMDGFEKTTDVVVLAATNQPEALDAALLRPGRFDRQVLVPLPNQRDREAILRVHARGKKIAPDVALDRVARATPGFSGADLANLLNEAAIAAVRAGRTTVTTVDLDDARDRVLLGRRDGSTALLPEEQRWVAVHESGHALVAALCRRTDPVTKVTILPAGASLGVTQQLPEVERHLYREGYLLDQLAVRSGGRAAELLVFDEASSGAADDLAVATALARRMVSELGLSPVLGPISCAPGARPESAADEPWTRPYAEATQQKIDDEVTRLLREAEARATALLRAHRPALDHLVADLIEHETVDGQAVATALAAVAEGESR</sequence>
<dbReference type="EMBL" id="BAAAYN010000047">
    <property type="protein sequence ID" value="GAA3394946.1"/>
    <property type="molecule type" value="Genomic_DNA"/>
</dbReference>
<keyword evidence="10 14" id="KW-0067">ATP-binding</keyword>
<feature type="domain" description="AAA+ ATPase" evidence="16">
    <location>
        <begin position="202"/>
        <end position="342"/>
    </location>
</feature>
<reference evidence="18" key="1">
    <citation type="journal article" date="2019" name="Int. J. Syst. Evol. Microbiol.">
        <title>The Global Catalogue of Microorganisms (GCM) 10K type strain sequencing project: providing services to taxonomists for standard genome sequencing and annotation.</title>
        <authorList>
            <consortium name="The Broad Institute Genomics Platform"/>
            <consortium name="The Broad Institute Genome Sequencing Center for Infectious Disease"/>
            <person name="Wu L."/>
            <person name="Ma J."/>
        </authorList>
    </citation>
    <scope>NUCLEOTIDE SEQUENCE [LARGE SCALE GENOMIC DNA]</scope>
    <source>
        <strain evidence="18">JCM 9458</strain>
    </source>
</reference>
<comment type="cofactor">
    <cofactor evidence="14">
        <name>Zn(2+)</name>
        <dbReference type="ChEBI" id="CHEBI:29105"/>
    </cofactor>
    <text evidence="14">Binds 1 zinc ion per subunit.</text>
</comment>
<dbReference type="Gene3D" id="3.30.720.210">
    <property type="match status" value="1"/>
</dbReference>
<keyword evidence="11 14" id="KW-1133">Transmembrane helix</keyword>
<dbReference type="InterPro" id="IPR003960">
    <property type="entry name" value="ATPase_AAA_CS"/>
</dbReference>
<dbReference type="SUPFAM" id="SSF140990">
    <property type="entry name" value="FtsH protease domain-like"/>
    <property type="match status" value="1"/>
</dbReference>
<dbReference type="Pfam" id="PF01434">
    <property type="entry name" value="Peptidase_M41"/>
    <property type="match status" value="1"/>
</dbReference>
<dbReference type="Gene3D" id="1.20.58.760">
    <property type="entry name" value="Peptidase M41"/>
    <property type="match status" value="1"/>
</dbReference>
<evidence type="ECO:0000256" key="15">
    <source>
        <dbReference type="RuleBase" id="RU003651"/>
    </source>
</evidence>
<dbReference type="EC" id="3.4.24.-" evidence="14"/>
<keyword evidence="5 14" id="KW-0812">Transmembrane</keyword>
<keyword evidence="9 14" id="KW-0862">Zinc</keyword>
<dbReference type="GO" id="GO:0008237">
    <property type="term" value="F:metallopeptidase activity"/>
    <property type="evidence" value="ECO:0007669"/>
    <property type="project" value="UniProtKB-KW"/>
</dbReference>
<feature type="active site" evidence="14">
    <location>
        <position position="434"/>
    </location>
</feature>
<dbReference type="Gene3D" id="3.40.50.300">
    <property type="entry name" value="P-loop containing nucleotide triphosphate hydrolases"/>
    <property type="match status" value="1"/>
</dbReference>
<keyword evidence="12 14" id="KW-0482">Metalloprotease</keyword>
<dbReference type="InterPro" id="IPR027417">
    <property type="entry name" value="P-loop_NTPase"/>
</dbReference>
<keyword evidence="6 14" id="KW-0479">Metal-binding</keyword>
<keyword evidence="4 14" id="KW-0645">Protease</keyword>
<dbReference type="Pfam" id="PF17862">
    <property type="entry name" value="AAA_lid_3"/>
    <property type="match status" value="1"/>
</dbReference>
<evidence type="ECO:0000256" key="6">
    <source>
        <dbReference type="ARBA" id="ARBA00022723"/>
    </source>
</evidence>
<name>A0ABP6T766_9ACTN</name>
<evidence type="ECO:0000259" key="16">
    <source>
        <dbReference type="SMART" id="SM00382"/>
    </source>
</evidence>
<evidence type="ECO:0000313" key="18">
    <source>
        <dbReference type="Proteomes" id="UP001501676"/>
    </source>
</evidence>